<sequence>APLVAHALGAAATSAPPPGSRLSVPSMDEISVQASMNKSSAIVVSQLQKLSMESITSAFCEKPERPAGEQRPRDKASKGQEEPAAFDPAELLKRL</sequence>
<organism evidence="2 3">
    <name type="scientific">Prorocentrum cordatum</name>
    <dbReference type="NCBI Taxonomy" id="2364126"/>
    <lineage>
        <taxon>Eukaryota</taxon>
        <taxon>Sar</taxon>
        <taxon>Alveolata</taxon>
        <taxon>Dinophyceae</taxon>
        <taxon>Prorocentrales</taxon>
        <taxon>Prorocentraceae</taxon>
        <taxon>Prorocentrum</taxon>
    </lineage>
</organism>
<feature type="compositionally biased region" description="Basic and acidic residues" evidence="1">
    <location>
        <begin position="61"/>
        <end position="81"/>
    </location>
</feature>
<feature type="compositionally biased region" description="Low complexity" evidence="1">
    <location>
        <begin position="1"/>
        <end position="14"/>
    </location>
</feature>
<feature type="region of interest" description="Disordered" evidence="1">
    <location>
        <begin position="59"/>
        <end position="95"/>
    </location>
</feature>
<protein>
    <submittedName>
        <fullName evidence="2">Uncharacterized protein</fullName>
    </submittedName>
</protein>
<feature type="region of interest" description="Disordered" evidence="1">
    <location>
        <begin position="1"/>
        <end position="22"/>
    </location>
</feature>
<dbReference type="Proteomes" id="UP001189429">
    <property type="component" value="Unassembled WGS sequence"/>
</dbReference>
<feature type="non-terminal residue" evidence="2">
    <location>
        <position position="1"/>
    </location>
</feature>
<dbReference type="EMBL" id="CAUYUJ010020672">
    <property type="protein sequence ID" value="CAK0899820.1"/>
    <property type="molecule type" value="Genomic_DNA"/>
</dbReference>
<evidence type="ECO:0000313" key="2">
    <source>
        <dbReference type="EMBL" id="CAK0899820.1"/>
    </source>
</evidence>
<evidence type="ECO:0000256" key="1">
    <source>
        <dbReference type="SAM" id="MobiDB-lite"/>
    </source>
</evidence>
<proteinExistence type="predicted"/>
<comment type="caution">
    <text evidence="2">The sequence shown here is derived from an EMBL/GenBank/DDBJ whole genome shotgun (WGS) entry which is preliminary data.</text>
</comment>
<name>A0ABN9XNX1_9DINO</name>
<evidence type="ECO:0000313" key="3">
    <source>
        <dbReference type="Proteomes" id="UP001189429"/>
    </source>
</evidence>
<gene>
    <name evidence="2" type="ORF">PCOR1329_LOCUS77254</name>
</gene>
<keyword evidence="3" id="KW-1185">Reference proteome</keyword>
<accession>A0ABN9XNX1</accession>
<feature type="non-terminal residue" evidence="2">
    <location>
        <position position="95"/>
    </location>
</feature>
<reference evidence="2" key="1">
    <citation type="submission" date="2023-10" db="EMBL/GenBank/DDBJ databases">
        <authorList>
            <person name="Chen Y."/>
            <person name="Shah S."/>
            <person name="Dougan E. K."/>
            <person name="Thang M."/>
            <person name="Chan C."/>
        </authorList>
    </citation>
    <scope>NUCLEOTIDE SEQUENCE [LARGE SCALE GENOMIC DNA]</scope>
</reference>